<dbReference type="InterPro" id="IPR016723">
    <property type="entry name" value="Tscrpt_reg_ArsR_prd"/>
</dbReference>
<dbReference type="AlphaFoldDB" id="A0A099T0N5"/>
<dbReference type="SUPFAM" id="SSF46785">
    <property type="entry name" value="Winged helix' DNA-binding domain"/>
    <property type="match status" value="1"/>
</dbReference>
<dbReference type="Proteomes" id="UP000029859">
    <property type="component" value="Unassembled WGS sequence"/>
</dbReference>
<dbReference type="OrthoDB" id="114909at2157"/>
<evidence type="ECO:0000313" key="2">
    <source>
        <dbReference type="EMBL" id="KGK98707.1"/>
    </source>
</evidence>
<dbReference type="RefSeq" id="WP_160174964.1">
    <property type="nucleotide sequence ID" value="NZ_CAAGSM010000012.1"/>
</dbReference>
<evidence type="ECO:0000313" key="3">
    <source>
        <dbReference type="Proteomes" id="UP000029859"/>
    </source>
</evidence>
<dbReference type="Pfam" id="PF01022">
    <property type="entry name" value="HTH_5"/>
    <property type="match status" value="1"/>
</dbReference>
<accession>A0A099T0N5</accession>
<gene>
    <name evidence="2" type="ORF">LI82_07625</name>
</gene>
<dbReference type="InterPro" id="IPR001845">
    <property type="entry name" value="HTH_ArsR_DNA-bd_dom"/>
</dbReference>
<sequence>MSKKPNFEIEDIGAKLDVIHTDIKAFIEDSNRHQLESILAFVRSEYTTVLENHLVANIEMGLSKNMVKNCERMEQCKSVFTDLLQKNAALIKQPHVDVKLIDSKRVEIKTLGDVMPYDKCETCLSEVSDLLETQIDLMQSLKVYETNADKEQDISDVKSESMVNDVLEPLCNITRFDILKAVSSQPMSFSSLSKLTGLRGGNLFFHLQKLLDSRMIIQQHERGDYMITGKGFRLMEETTEMYSIFVHDNS</sequence>
<dbReference type="InterPro" id="IPR011991">
    <property type="entry name" value="ArsR-like_HTH"/>
</dbReference>
<dbReference type="EMBL" id="JRHO01000013">
    <property type="protein sequence ID" value="KGK98707.1"/>
    <property type="molecule type" value="Genomic_DNA"/>
</dbReference>
<dbReference type="PIRSF" id="PIRSF018357">
    <property type="entry name" value="Trans_reg_ArsR_prd"/>
    <property type="match status" value="1"/>
</dbReference>
<reference evidence="2 3" key="1">
    <citation type="submission" date="2014-09" db="EMBL/GenBank/DDBJ databases">
        <title>Draft genome sequence of an obligately methylotrophic methanogen, Methanococcoides methylutens, isolated from marine sediment.</title>
        <authorList>
            <person name="Guan Y."/>
            <person name="Ngugi D.K."/>
            <person name="Blom J."/>
            <person name="Ali S."/>
            <person name="Ferry J.G."/>
            <person name="Stingl U."/>
        </authorList>
    </citation>
    <scope>NUCLEOTIDE SEQUENCE [LARGE SCALE GENOMIC DNA]</scope>
    <source>
        <strain evidence="2 3">DSM 2657</strain>
    </source>
</reference>
<protein>
    <recommendedName>
        <fullName evidence="1">HTH arsR-type domain-containing protein</fullName>
    </recommendedName>
</protein>
<name>A0A099T0N5_METMT</name>
<proteinExistence type="predicted"/>
<keyword evidence="3" id="KW-1185">Reference proteome</keyword>
<dbReference type="InterPro" id="IPR036390">
    <property type="entry name" value="WH_DNA-bd_sf"/>
</dbReference>
<dbReference type="GO" id="GO:0003700">
    <property type="term" value="F:DNA-binding transcription factor activity"/>
    <property type="evidence" value="ECO:0007669"/>
    <property type="project" value="InterPro"/>
</dbReference>
<dbReference type="Gene3D" id="1.10.10.10">
    <property type="entry name" value="Winged helix-like DNA-binding domain superfamily/Winged helix DNA-binding domain"/>
    <property type="match status" value="1"/>
</dbReference>
<dbReference type="CDD" id="cd00090">
    <property type="entry name" value="HTH_ARSR"/>
    <property type="match status" value="1"/>
</dbReference>
<feature type="domain" description="HTH arsR-type" evidence="1">
    <location>
        <begin position="174"/>
        <end position="216"/>
    </location>
</feature>
<evidence type="ECO:0000259" key="1">
    <source>
        <dbReference type="Pfam" id="PF01022"/>
    </source>
</evidence>
<dbReference type="InterPro" id="IPR036388">
    <property type="entry name" value="WH-like_DNA-bd_sf"/>
</dbReference>
<organism evidence="2 3">
    <name type="scientific">Methanococcoides methylutens</name>
    <dbReference type="NCBI Taxonomy" id="2226"/>
    <lineage>
        <taxon>Archaea</taxon>
        <taxon>Methanobacteriati</taxon>
        <taxon>Methanobacteriota</taxon>
        <taxon>Stenosarchaea group</taxon>
        <taxon>Methanomicrobia</taxon>
        <taxon>Methanosarcinales</taxon>
        <taxon>Methanosarcinaceae</taxon>
        <taxon>Methanococcoides</taxon>
    </lineage>
</organism>
<comment type="caution">
    <text evidence="2">The sequence shown here is derived from an EMBL/GenBank/DDBJ whole genome shotgun (WGS) entry which is preliminary data.</text>
</comment>